<dbReference type="PANTHER" id="PTHR46558:SF11">
    <property type="entry name" value="HTH-TYPE TRANSCRIPTIONAL REGULATOR XRE"/>
    <property type="match status" value="1"/>
</dbReference>
<dbReference type="SUPFAM" id="SSF47413">
    <property type="entry name" value="lambda repressor-like DNA-binding domains"/>
    <property type="match status" value="1"/>
</dbReference>
<dbReference type="EMBL" id="FODJ01000010">
    <property type="protein sequence ID" value="SEO66503.1"/>
    <property type="molecule type" value="Genomic_DNA"/>
</dbReference>
<keyword evidence="1 3" id="KW-0238">DNA-binding</keyword>
<protein>
    <submittedName>
        <fullName evidence="3">DNA-binding transcriptional regulator, XRE-family HTH domain</fullName>
    </submittedName>
</protein>
<organism evidence="3 4">
    <name type="scientific">Amphibacillus marinus</name>
    <dbReference type="NCBI Taxonomy" id="872970"/>
    <lineage>
        <taxon>Bacteria</taxon>
        <taxon>Bacillati</taxon>
        <taxon>Bacillota</taxon>
        <taxon>Bacilli</taxon>
        <taxon>Bacillales</taxon>
        <taxon>Bacillaceae</taxon>
        <taxon>Amphibacillus</taxon>
    </lineage>
</organism>
<name>A0A1H8RKK0_9BACI</name>
<evidence type="ECO:0000313" key="4">
    <source>
        <dbReference type="Proteomes" id="UP000199300"/>
    </source>
</evidence>
<dbReference type="CDD" id="cd00093">
    <property type="entry name" value="HTH_XRE"/>
    <property type="match status" value="1"/>
</dbReference>
<dbReference type="SMART" id="SM00530">
    <property type="entry name" value="HTH_XRE"/>
    <property type="match status" value="1"/>
</dbReference>
<proteinExistence type="predicted"/>
<sequence>MIQHLPINIKYYRKQASLTQQSLADNLKVSRSVVAKWESGDVLPDITALIKLSKLFNQSIDHLIGLDTYSDEVLSEVKQLYQADKHNDFELDQSVIQIIDYLIKNPTLKEQLDQIIQLPIKQQRAVIKVLHTLLTETAKL</sequence>
<keyword evidence="4" id="KW-1185">Reference proteome</keyword>
<dbReference type="Pfam" id="PF01381">
    <property type="entry name" value="HTH_3"/>
    <property type="match status" value="1"/>
</dbReference>
<reference evidence="3 4" key="1">
    <citation type="submission" date="2016-10" db="EMBL/GenBank/DDBJ databases">
        <authorList>
            <person name="de Groot N.N."/>
        </authorList>
    </citation>
    <scope>NUCLEOTIDE SEQUENCE [LARGE SCALE GENOMIC DNA]</scope>
    <source>
        <strain evidence="3 4">CGMCC 1.10434</strain>
    </source>
</reference>
<dbReference type="Gene3D" id="1.10.260.40">
    <property type="entry name" value="lambda repressor-like DNA-binding domains"/>
    <property type="match status" value="1"/>
</dbReference>
<dbReference type="PROSITE" id="PS50943">
    <property type="entry name" value="HTH_CROC1"/>
    <property type="match status" value="1"/>
</dbReference>
<feature type="domain" description="HTH cro/C1-type" evidence="2">
    <location>
        <begin position="9"/>
        <end position="63"/>
    </location>
</feature>
<evidence type="ECO:0000313" key="3">
    <source>
        <dbReference type="EMBL" id="SEO66503.1"/>
    </source>
</evidence>
<accession>A0A1H8RKK0</accession>
<dbReference type="InterPro" id="IPR001387">
    <property type="entry name" value="Cro/C1-type_HTH"/>
</dbReference>
<dbReference type="Proteomes" id="UP000199300">
    <property type="component" value="Unassembled WGS sequence"/>
</dbReference>
<dbReference type="STRING" id="872970.SAMN04488134_110110"/>
<gene>
    <name evidence="3" type="ORF">SAMN04488134_110110</name>
</gene>
<evidence type="ECO:0000256" key="1">
    <source>
        <dbReference type="ARBA" id="ARBA00023125"/>
    </source>
</evidence>
<dbReference type="GO" id="GO:0003677">
    <property type="term" value="F:DNA binding"/>
    <property type="evidence" value="ECO:0007669"/>
    <property type="project" value="UniProtKB-KW"/>
</dbReference>
<evidence type="ECO:0000259" key="2">
    <source>
        <dbReference type="PROSITE" id="PS50943"/>
    </source>
</evidence>
<dbReference type="AlphaFoldDB" id="A0A1H8RKK0"/>
<dbReference type="InterPro" id="IPR010982">
    <property type="entry name" value="Lambda_DNA-bd_dom_sf"/>
</dbReference>
<dbReference type="PANTHER" id="PTHR46558">
    <property type="entry name" value="TRACRIPTIONAL REGULATORY PROTEIN-RELATED-RELATED"/>
    <property type="match status" value="1"/>
</dbReference>